<dbReference type="RefSeq" id="WP_201956439.1">
    <property type="nucleotide sequence ID" value="NZ_JAERRJ010000017.1"/>
</dbReference>
<evidence type="ECO:0000313" key="2">
    <source>
        <dbReference type="EMBL" id="MBL1079590.1"/>
    </source>
</evidence>
<organism evidence="2 3">
    <name type="scientific">Nocardia acididurans</name>
    <dbReference type="NCBI Taxonomy" id="2802282"/>
    <lineage>
        <taxon>Bacteria</taxon>
        <taxon>Bacillati</taxon>
        <taxon>Actinomycetota</taxon>
        <taxon>Actinomycetes</taxon>
        <taxon>Mycobacteriales</taxon>
        <taxon>Nocardiaceae</taxon>
        <taxon>Nocardia</taxon>
    </lineage>
</organism>
<dbReference type="Proteomes" id="UP000602198">
    <property type="component" value="Unassembled WGS sequence"/>
</dbReference>
<feature type="region of interest" description="Disordered" evidence="1">
    <location>
        <begin position="166"/>
        <end position="186"/>
    </location>
</feature>
<dbReference type="EMBL" id="JAERRJ010000017">
    <property type="protein sequence ID" value="MBL1079590.1"/>
    <property type="molecule type" value="Genomic_DNA"/>
</dbReference>
<proteinExistence type="predicted"/>
<name>A0ABS1MHS8_9NOCA</name>
<dbReference type="InterPro" id="IPR037883">
    <property type="entry name" value="Knr4/Smi1-like_sf"/>
</dbReference>
<sequence>MSLRDLVERAVTVGATPGLPAAEVEIAAAELRLGVRFDAQYRELMTICSGIEALGDAFLYPADELGMSARWLDWAGFLEIDYFSREPTFETRGEETIDPIFHPPPAGRSHVLIGEKEIVPSSLVCNFAVSDPNAPAGDIADCRYEPDILGDLPQTLTHLIENAEEYTATSDESAEPAESARAQSRSQVGRLLHGITVQNRARIRHALSSRWRTEFDRQPGQAGLNSLRAAVFWAGAREPTIDYNVSEFNLRDPCNFSIRTTVHAPDGWVKTSSEIVIGLVKENTVWRIDSWSQTPQI</sequence>
<protein>
    <submittedName>
        <fullName evidence="2">SMI1/KNR4 family protein</fullName>
    </submittedName>
</protein>
<accession>A0ABS1MHS8</accession>
<comment type="caution">
    <text evidence="2">The sequence shown here is derived from an EMBL/GenBank/DDBJ whole genome shotgun (WGS) entry which is preliminary data.</text>
</comment>
<gene>
    <name evidence="2" type="ORF">JK358_34820</name>
</gene>
<reference evidence="2 3" key="1">
    <citation type="submission" date="2021-01" db="EMBL/GenBank/DDBJ databases">
        <title>WGS of actinomycetes isolated from Thailand.</title>
        <authorList>
            <person name="Thawai C."/>
        </authorList>
    </citation>
    <scope>NUCLEOTIDE SEQUENCE [LARGE SCALE GENOMIC DNA]</scope>
    <source>
        <strain evidence="2 3">LPG 2</strain>
    </source>
</reference>
<dbReference type="SUPFAM" id="SSF160631">
    <property type="entry name" value="SMI1/KNR4-like"/>
    <property type="match status" value="1"/>
</dbReference>
<evidence type="ECO:0000313" key="3">
    <source>
        <dbReference type="Proteomes" id="UP000602198"/>
    </source>
</evidence>
<keyword evidence="3" id="KW-1185">Reference proteome</keyword>
<evidence type="ECO:0000256" key="1">
    <source>
        <dbReference type="SAM" id="MobiDB-lite"/>
    </source>
</evidence>